<dbReference type="GO" id="GO:0016491">
    <property type="term" value="F:oxidoreductase activity"/>
    <property type="evidence" value="ECO:0007669"/>
    <property type="project" value="UniProtKB-KW"/>
</dbReference>
<feature type="domain" description="Gfo/Idh/MocA-like oxidoreductase N-terminal" evidence="3">
    <location>
        <begin position="3"/>
        <end position="116"/>
    </location>
</feature>
<dbReference type="AlphaFoldDB" id="A0A1I5TSW2"/>
<dbReference type="Proteomes" id="UP000199306">
    <property type="component" value="Unassembled WGS sequence"/>
</dbReference>
<sequence>MVTVALLGFGLSGRYLQAPYLLANPNFRLKTILSGNQNPQEIYPGVSVSRSLDEILNDPEIDFISVATPNDTHYEYAKKALLAGKHVLIEKPFAANTEQANELIELSKKQNKVLTVFQNRRFDSDFRTVRQIVQSGVLGELLSYEAHFDRYKPVLNTKQWKETVSPMSGILFDLGSHLIDQAISLFGTPDEVAGETFIQRENSSVDDAFNVRLSFGKLKVTLKSSLLVREEGPRYVLHGTKGSFVKYGMDIQEDQLKAGLKPGSVDFGKEPAANRGLLNTEINGLHFRGTVETLDGNWDILFQNIYEAITEGKELLVKPEQVAEQLKVIGKIR</sequence>
<dbReference type="Pfam" id="PF02894">
    <property type="entry name" value="GFO_IDH_MocA_C"/>
    <property type="match status" value="1"/>
</dbReference>
<proteinExistence type="inferred from homology"/>
<dbReference type="PANTHER" id="PTHR43708:SF5">
    <property type="entry name" value="CONSERVED EXPRESSED OXIDOREDUCTASE (EUROFUNG)-RELATED"/>
    <property type="match status" value="1"/>
</dbReference>
<dbReference type="Gene3D" id="3.30.360.10">
    <property type="entry name" value="Dihydrodipicolinate Reductase, domain 2"/>
    <property type="match status" value="1"/>
</dbReference>
<reference evidence="5 6" key="1">
    <citation type="submission" date="2016-10" db="EMBL/GenBank/DDBJ databases">
        <authorList>
            <person name="de Groot N.N."/>
        </authorList>
    </citation>
    <scope>NUCLEOTIDE SEQUENCE [LARGE SCALE GENOMIC DNA]</scope>
    <source>
        <strain evidence="6">E92,LMG 26720,CCM 7988</strain>
    </source>
</reference>
<dbReference type="Pfam" id="PF01408">
    <property type="entry name" value="GFO_IDH_MocA"/>
    <property type="match status" value="1"/>
</dbReference>
<dbReference type="RefSeq" id="WP_092017368.1">
    <property type="nucleotide sequence ID" value="NZ_FOXH01000006.1"/>
</dbReference>
<dbReference type="InterPro" id="IPR000683">
    <property type="entry name" value="Gfo/Idh/MocA-like_OxRdtase_N"/>
</dbReference>
<name>A0A1I5TSW2_9BACT</name>
<dbReference type="GO" id="GO:0000166">
    <property type="term" value="F:nucleotide binding"/>
    <property type="evidence" value="ECO:0007669"/>
    <property type="project" value="InterPro"/>
</dbReference>
<evidence type="ECO:0000256" key="1">
    <source>
        <dbReference type="ARBA" id="ARBA00010928"/>
    </source>
</evidence>
<evidence type="ECO:0000313" key="5">
    <source>
        <dbReference type="EMBL" id="SFP85697.1"/>
    </source>
</evidence>
<protein>
    <submittedName>
        <fullName evidence="5">Predicted dehydrogenase</fullName>
    </submittedName>
</protein>
<dbReference type="InterPro" id="IPR004104">
    <property type="entry name" value="Gfo/Idh/MocA-like_OxRdtase_C"/>
</dbReference>
<dbReference type="OrthoDB" id="9815825at2"/>
<dbReference type="Gene3D" id="3.40.50.720">
    <property type="entry name" value="NAD(P)-binding Rossmann-like Domain"/>
    <property type="match status" value="1"/>
</dbReference>
<feature type="domain" description="Gfo/Idh/MocA-like oxidoreductase C-terminal" evidence="4">
    <location>
        <begin position="131"/>
        <end position="329"/>
    </location>
</feature>
<accession>A0A1I5TSW2</accession>
<comment type="similarity">
    <text evidence="1">Belongs to the Gfo/Idh/MocA family.</text>
</comment>
<dbReference type="PANTHER" id="PTHR43708">
    <property type="entry name" value="CONSERVED EXPRESSED OXIDOREDUCTASE (EUROFUNG)"/>
    <property type="match status" value="1"/>
</dbReference>
<keyword evidence="6" id="KW-1185">Reference proteome</keyword>
<dbReference type="SUPFAM" id="SSF51735">
    <property type="entry name" value="NAD(P)-binding Rossmann-fold domains"/>
    <property type="match status" value="1"/>
</dbReference>
<evidence type="ECO:0000256" key="2">
    <source>
        <dbReference type="ARBA" id="ARBA00023002"/>
    </source>
</evidence>
<dbReference type="EMBL" id="FOXH01000006">
    <property type="protein sequence ID" value="SFP85697.1"/>
    <property type="molecule type" value="Genomic_DNA"/>
</dbReference>
<evidence type="ECO:0000313" key="6">
    <source>
        <dbReference type="Proteomes" id="UP000199306"/>
    </source>
</evidence>
<evidence type="ECO:0000259" key="4">
    <source>
        <dbReference type="Pfam" id="PF02894"/>
    </source>
</evidence>
<dbReference type="InterPro" id="IPR036291">
    <property type="entry name" value="NAD(P)-bd_dom_sf"/>
</dbReference>
<keyword evidence="2" id="KW-0560">Oxidoreductase</keyword>
<gene>
    <name evidence="5" type="ORF">SAMN04515674_106171</name>
</gene>
<organism evidence="5 6">
    <name type="scientific">Pseudarcicella hirudinis</name>
    <dbReference type="NCBI Taxonomy" id="1079859"/>
    <lineage>
        <taxon>Bacteria</taxon>
        <taxon>Pseudomonadati</taxon>
        <taxon>Bacteroidota</taxon>
        <taxon>Cytophagia</taxon>
        <taxon>Cytophagales</taxon>
        <taxon>Flectobacillaceae</taxon>
        <taxon>Pseudarcicella</taxon>
    </lineage>
</organism>
<dbReference type="STRING" id="1079859.SAMN04515674_106171"/>
<dbReference type="InterPro" id="IPR051317">
    <property type="entry name" value="Gfo/Idh/MocA_oxidoreduct"/>
</dbReference>
<evidence type="ECO:0000259" key="3">
    <source>
        <dbReference type="Pfam" id="PF01408"/>
    </source>
</evidence>